<keyword evidence="10" id="KW-1185">Reference proteome</keyword>
<feature type="transmembrane region" description="Helical" evidence="8">
    <location>
        <begin position="7"/>
        <end position="28"/>
    </location>
</feature>
<evidence type="ECO:0000256" key="4">
    <source>
        <dbReference type="ARBA" id="ARBA00022544"/>
    </source>
</evidence>
<dbReference type="NCBIfam" id="TIGR00912">
    <property type="entry name" value="2A0309"/>
    <property type="match status" value="1"/>
</dbReference>
<dbReference type="Pfam" id="PF03845">
    <property type="entry name" value="Spore_permease"/>
    <property type="match status" value="1"/>
</dbReference>
<evidence type="ECO:0000256" key="5">
    <source>
        <dbReference type="ARBA" id="ARBA00022692"/>
    </source>
</evidence>
<keyword evidence="5 8" id="KW-0812">Transmembrane</keyword>
<evidence type="ECO:0000256" key="6">
    <source>
        <dbReference type="ARBA" id="ARBA00022989"/>
    </source>
</evidence>
<feature type="transmembrane region" description="Helical" evidence="8">
    <location>
        <begin position="220"/>
        <end position="240"/>
    </location>
</feature>
<feature type="transmembrane region" description="Helical" evidence="8">
    <location>
        <begin position="147"/>
        <end position="164"/>
    </location>
</feature>
<feature type="transmembrane region" description="Helical" evidence="8">
    <location>
        <begin position="271"/>
        <end position="291"/>
    </location>
</feature>
<name>A0ABS6ELN9_9CLOT</name>
<feature type="transmembrane region" description="Helical" evidence="8">
    <location>
        <begin position="117"/>
        <end position="135"/>
    </location>
</feature>
<keyword evidence="6 8" id="KW-1133">Transmembrane helix</keyword>
<proteinExistence type="inferred from homology"/>
<dbReference type="Proteomes" id="UP000726170">
    <property type="component" value="Unassembled WGS sequence"/>
</dbReference>
<keyword evidence="3" id="KW-0813">Transport</keyword>
<feature type="transmembrane region" description="Helical" evidence="8">
    <location>
        <begin position="303"/>
        <end position="322"/>
    </location>
</feature>
<feature type="transmembrane region" description="Helical" evidence="8">
    <location>
        <begin position="334"/>
        <end position="353"/>
    </location>
</feature>
<comment type="subcellular location">
    <subcellularLocation>
        <location evidence="1">Membrane</location>
        <topology evidence="1">Multi-pass membrane protein</topology>
    </subcellularLocation>
</comment>
<evidence type="ECO:0000313" key="10">
    <source>
        <dbReference type="Proteomes" id="UP000726170"/>
    </source>
</evidence>
<gene>
    <name evidence="9" type="ORF">KQI86_17680</name>
</gene>
<feature type="transmembrane region" description="Helical" evidence="8">
    <location>
        <begin position="191"/>
        <end position="208"/>
    </location>
</feature>
<evidence type="ECO:0000256" key="3">
    <source>
        <dbReference type="ARBA" id="ARBA00022448"/>
    </source>
</evidence>
<comment type="caution">
    <text evidence="9">The sequence shown here is derived from an EMBL/GenBank/DDBJ whole genome shotgun (WGS) entry which is preliminary data.</text>
</comment>
<sequence length="368" mass="41843">MKDKNFISNYGLFSTLVVTIVGVNVFSYPSELANVLGVEGWIAIVISGIIAILFAYMINRIAKNNNYKHIYEIFINSFGQIFGRVVALFTIFYSIYFVSIGLRVFTEEIKMYLLEKTPTEVLFLITILAGNYIIRGEIDNLIKFNEISFWIMFISVALIFIPSARQGDFTNLLPIFNEPISNYLRGVTTGVNRYAGFGVLLLAIPFVKRKEDVLKVTIKGVIFVTIFYIIIFVLAIGFFGKEQTGLLLWPTITMVKSVDIPGYLVERLEGIMMSIWILFYFTTFANHYYFSSDILRKVMNFRDIKLSSTILVPFIYLIALYPQNIAEVHMLSRTYTPIFFTVVLIIAIIALFISSVKGGKKPDAVSGE</sequence>
<dbReference type="EMBL" id="JAHLQF010000004">
    <property type="protein sequence ID" value="MBU5486151.1"/>
    <property type="molecule type" value="Genomic_DNA"/>
</dbReference>
<evidence type="ECO:0000256" key="2">
    <source>
        <dbReference type="ARBA" id="ARBA00007998"/>
    </source>
</evidence>
<evidence type="ECO:0000256" key="1">
    <source>
        <dbReference type="ARBA" id="ARBA00004141"/>
    </source>
</evidence>
<evidence type="ECO:0000313" key="9">
    <source>
        <dbReference type="EMBL" id="MBU5486151.1"/>
    </source>
</evidence>
<keyword evidence="7 8" id="KW-0472">Membrane</keyword>
<feature type="transmembrane region" description="Helical" evidence="8">
    <location>
        <begin position="81"/>
        <end position="105"/>
    </location>
</feature>
<reference evidence="9 10" key="1">
    <citation type="submission" date="2021-06" db="EMBL/GenBank/DDBJ databases">
        <authorList>
            <person name="Sun Q."/>
            <person name="Li D."/>
        </authorList>
    </citation>
    <scope>NUCLEOTIDE SEQUENCE [LARGE SCALE GENOMIC DNA]</scope>
    <source>
        <strain evidence="9 10">MSJ-11</strain>
    </source>
</reference>
<organism evidence="9 10">
    <name type="scientific">Clostridium mobile</name>
    <dbReference type="NCBI Taxonomy" id="2841512"/>
    <lineage>
        <taxon>Bacteria</taxon>
        <taxon>Bacillati</taxon>
        <taxon>Bacillota</taxon>
        <taxon>Clostridia</taxon>
        <taxon>Eubacteriales</taxon>
        <taxon>Clostridiaceae</taxon>
        <taxon>Clostridium</taxon>
    </lineage>
</organism>
<keyword evidence="4" id="KW-0309">Germination</keyword>
<dbReference type="PANTHER" id="PTHR34975:SF2">
    <property type="entry name" value="SPORE GERMINATION PROTEIN A2"/>
    <property type="match status" value="1"/>
</dbReference>
<evidence type="ECO:0000256" key="8">
    <source>
        <dbReference type="SAM" id="Phobius"/>
    </source>
</evidence>
<dbReference type="InterPro" id="IPR004761">
    <property type="entry name" value="Spore_GerAB"/>
</dbReference>
<feature type="transmembrane region" description="Helical" evidence="8">
    <location>
        <begin position="40"/>
        <end position="61"/>
    </location>
</feature>
<protein>
    <submittedName>
        <fullName evidence="9">Spore germination protein</fullName>
    </submittedName>
</protein>
<accession>A0ABS6ELN9</accession>
<comment type="similarity">
    <text evidence="2">Belongs to the amino acid-polyamine-organocation (APC) superfamily. Spore germination protein (SGP) (TC 2.A.3.9) family.</text>
</comment>
<dbReference type="PANTHER" id="PTHR34975">
    <property type="entry name" value="SPORE GERMINATION PROTEIN A2"/>
    <property type="match status" value="1"/>
</dbReference>
<evidence type="ECO:0000256" key="7">
    <source>
        <dbReference type="ARBA" id="ARBA00023136"/>
    </source>
</evidence>